<keyword evidence="2" id="KW-0732">Signal</keyword>
<feature type="signal peptide" evidence="2">
    <location>
        <begin position="1"/>
        <end position="23"/>
    </location>
</feature>
<reference evidence="3 4" key="1">
    <citation type="submission" date="2019-06" db="EMBL/GenBank/DDBJ databases">
        <title>Genome Announcement To Ensure Probiotic Safety of Streptococcus salivarius UBSS01.</title>
        <authorList>
            <person name="Sulthana A."/>
            <person name="Lakshmi S.G."/>
            <person name="Madempudi R.S."/>
        </authorList>
    </citation>
    <scope>NUCLEOTIDE SEQUENCE [LARGE SCALE GENOMIC DNA]</scope>
    <source>
        <strain evidence="3 4">UBSS01</strain>
    </source>
</reference>
<comment type="caution">
    <text evidence="3">The sequence shown here is derived from an EMBL/GenBank/DDBJ whole genome shotgun (WGS) entry which is preliminary data.</text>
</comment>
<evidence type="ECO:0000313" key="3">
    <source>
        <dbReference type="EMBL" id="TNF66568.1"/>
    </source>
</evidence>
<dbReference type="RefSeq" id="WP_049545169.1">
    <property type="nucleotide sequence ID" value="NZ_CAJHJQ010000019.1"/>
</dbReference>
<feature type="compositionally biased region" description="Low complexity" evidence="1">
    <location>
        <begin position="119"/>
        <end position="139"/>
    </location>
</feature>
<organism evidence="3 4">
    <name type="scientific">Streptococcus salivarius</name>
    <dbReference type="NCBI Taxonomy" id="1304"/>
    <lineage>
        <taxon>Bacteria</taxon>
        <taxon>Bacillati</taxon>
        <taxon>Bacillota</taxon>
        <taxon>Bacilli</taxon>
        <taxon>Lactobacillales</taxon>
        <taxon>Streptococcaceae</taxon>
        <taxon>Streptococcus</taxon>
    </lineage>
</organism>
<dbReference type="EMBL" id="VDCW01000010">
    <property type="protein sequence ID" value="TNF66568.1"/>
    <property type="molecule type" value="Genomic_DNA"/>
</dbReference>
<feature type="chain" id="PRO_5043354217" evidence="2">
    <location>
        <begin position="24"/>
        <end position="139"/>
    </location>
</feature>
<sequence>MKKVLLTSAAVLAVFAAAAPAFANNEGNVHTGNLDNKTEVTGKDFFSNETDGLTQAAKDGLNNVDADSTKQKFEDAGEHIEPKRDANGNIIKDEFVVTDKANANKDAKEEAKAVKAAEQKAPAAAKADAKALPNTAAVK</sequence>
<dbReference type="AlphaFoldDB" id="A0AAX2V0F7"/>
<dbReference type="NCBIfam" id="NF040524">
    <property type="entry name" value="LPKTxAVK"/>
    <property type="match status" value="1"/>
</dbReference>
<name>A0AAX2V0F7_STRSL</name>
<feature type="region of interest" description="Disordered" evidence="1">
    <location>
        <begin position="113"/>
        <end position="139"/>
    </location>
</feature>
<evidence type="ECO:0000256" key="2">
    <source>
        <dbReference type="SAM" id="SignalP"/>
    </source>
</evidence>
<proteinExistence type="predicted"/>
<protein>
    <submittedName>
        <fullName evidence="3">Uncharacterized protein</fullName>
    </submittedName>
</protein>
<accession>A0AAX2V0F7</accession>
<evidence type="ECO:0000313" key="4">
    <source>
        <dbReference type="Proteomes" id="UP000308186"/>
    </source>
</evidence>
<evidence type="ECO:0000256" key="1">
    <source>
        <dbReference type="SAM" id="MobiDB-lite"/>
    </source>
</evidence>
<dbReference type="Proteomes" id="UP000308186">
    <property type="component" value="Unassembled WGS sequence"/>
</dbReference>
<gene>
    <name evidence="3" type="ORF">FBF48_08570</name>
</gene>